<feature type="compositionally biased region" description="Polar residues" evidence="1">
    <location>
        <begin position="138"/>
        <end position="153"/>
    </location>
</feature>
<reference evidence="3 4" key="1">
    <citation type="submission" date="2008-07" db="EMBL/GenBank/DDBJ databases">
        <authorList>
            <person name="El-Sayed N."/>
            <person name="Caler E."/>
            <person name="Inman J."/>
            <person name="Amedeo P."/>
            <person name="Hass B."/>
            <person name="Wortman J."/>
        </authorList>
    </citation>
    <scope>NUCLEOTIDE SEQUENCE [LARGE SCALE GENOMIC DNA]</scope>
    <source>
        <strain evidence="4">ATCC 50983 / TXsc</strain>
    </source>
</reference>
<protein>
    <submittedName>
        <fullName evidence="3">Uncharacterized protein</fullName>
    </submittedName>
</protein>
<accession>C5KDX4</accession>
<evidence type="ECO:0000256" key="1">
    <source>
        <dbReference type="SAM" id="MobiDB-lite"/>
    </source>
</evidence>
<evidence type="ECO:0000313" key="3">
    <source>
        <dbReference type="EMBL" id="EER17427.1"/>
    </source>
</evidence>
<feature type="chain" id="PRO_5002954299" evidence="2">
    <location>
        <begin position="22"/>
        <end position="692"/>
    </location>
</feature>
<feature type="region of interest" description="Disordered" evidence="1">
    <location>
        <begin position="423"/>
        <end position="487"/>
    </location>
</feature>
<feature type="region of interest" description="Disordered" evidence="1">
    <location>
        <begin position="24"/>
        <end position="233"/>
    </location>
</feature>
<feature type="compositionally biased region" description="Acidic residues" evidence="1">
    <location>
        <begin position="101"/>
        <end position="126"/>
    </location>
</feature>
<keyword evidence="4" id="KW-1185">Reference proteome</keyword>
<feature type="compositionally biased region" description="Pro residues" evidence="1">
    <location>
        <begin position="425"/>
        <end position="434"/>
    </location>
</feature>
<name>C5KDX4_PERM5</name>
<gene>
    <name evidence="3" type="ORF">Pmar_PMAR022379</name>
</gene>
<feature type="signal peptide" evidence="2">
    <location>
        <begin position="1"/>
        <end position="21"/>
    </location>
</feature>
<sequence>MLHLYVPLLALTAVRLAYSEAANESQDSLGPLIPDIPDLDLDALPTEAEPEKEVASGNIGPTLPSFPIDPIPAESGEYKSYDDMARDEDDDDSYATRPINEDDMIDEDDNVSVEPSSDDVSNDEVPEQAFLTPDIDANGTSDSAGEASDITNRLTDEPHASSEDTLSEPEEHGNEVQATGPEEVADEDEESPTEEQPETGDSVDKTSDESTDEAEEAEKNEEGGGTDERSSQMTTAEILEHCPAVSFEGRPYSKISSIWGGGFMVPHEQGEDHDESSSDRIECAGAESRHEPGARYPEVSTLCRKPGSEGVFDTWVSLKCFNKEAANIVARKWNTYSDSKIAAACTTLDFGDRMERISEVNNDRREIEFVDPSSAALRCDAATSHPTTGTGGLSLTCSGISVKILCSSDNAAAFLAAEWDAPVSHPRPPSPPDVGPHKESEPVSSSTPNEHEVKPHKDSSGVYRGWPAPTPVPASKSVAPGPVAEQDGCSQASVRGAGIVEVKEIHKGTITVELPDTTFLQRTGPQLVKYECTGLNLPSRGLAARYSVRQQCRDPAIPASTADDYNVRVSLICEGKMEVDQAAQVWGEPAPLNNNATTTAVSTGDVTQDSVVEVEDHTTGQKQYKQLVLNPTEYEKSHLKELKLNLRALKHGNQTISSINTENDKIVIHSREAEKILDTLKRDAGTVHVKTA</sequence>
<feature type="compositionally biased region" description="Basic and acidic residues" evidence="1">
    <location>
        <begin position="449"/>
        <end position="459"/>
    </location>
</feature>
<dbReference type="GeneID" id="9062557"/>
<evidence type="ECO:0000256" key="2">
    <source>
        <dbReference type="SAM" id="SignalP"/>
    </source>
</evidence>
<proteinExistence type="predicted"/>
<feature type="compositionally biased region" description="Acidic residues" evidence="1">
    <location>
        <begin position="209"/>
        <end position="219"/>
    </location>
</feature>
<dbReference type="Proteomes" id="UP000007800">
    <property type="component" value="Unassembled WGS sequence"/>
</dbReference>
<dbReference type="OMA" id="EHEVKPH"/>
<keyword evidence="2" id="KW-0732">Signal</keyword>
<feature type="compositionally biased region" description="Basic and acidic residues" evidence="1">
    <location>
        <begin position="220"/>
        <end position="230"/>
    </location>
</feature>
<dbReference type="OrthoDB" id="10321915at2759"/>
<dbReference type="AlphaFoldDB" id="C5KDX4"/>
<feature type="compositionally biased region" description="Acidic residues" evidence="1">
    <location>
        <begin position="183"/>
        <end position="198"/>
    </location>
</feature>
<dbReference type="RefSeq" id="XP_002785631.1">
    <property type="nucleotide sequence ID" value="XM_002785585.1"/>
</dbReference>
<evidence type="ECO:0000313" key="4">
    <source>
        <dbReference type="Proteomes" id="UP000007800"/>
    </source>
</evidence>
<dbReference type="EMBL" id="GG672124">
    <property type="protein sequence ID" value="EER17427.1"/>
    <property type="molecule type" value="Genomic_DNA"/>
</dbReference>
<organism evidence="4">
    <name type="scientific">Perkinsus marinus (strain ATCC 50983 / TXsc)</name>
    <dbReference type="NCBI Taxonomy" id="423536"/>
    <lineage>
        <taxon>Eukaryota</taxon>
        <taxon>Sar</taxon>
        <taxon>Alveolata</taxon>
        <taxon>Perkinsozoa</taxon>
        <taxon>Perkinsea</taxon>
        <taxon>Perkinsida</taxon>
        <taxon>Perkinsidae</taxon>
        <taxon>Perkinsus</taxon>
    </lineage>
</organism>
<dbReference type="InParanoid" id="C5KDX4"/>